<protein>
    <submittedName>
        <fullName evidence="5">Transcriptional regulator</fullName>
    </submittedName>
</protein>
<dbReference type="RefSeq" id="WP_119050747.1">
    <property type="nucleotide sequence ID" value="NZ_CP032157.1"/>
</dbReference>
<dbReference type="AlphaFoldDB" id="A0A3B7MK82"/>
<dbReference type="PANTHER" id="PTHR33204:SF38">
    <property type="entry name" value="HTH-TYPE TRANSCRIPTIONAL ACTIVATOR HXLR"/>
    <property type="match status" value="1"/>
</dbReference>
<evidence type="ECO:0000256" key="1">
    <source>
        <dbReference type="ARBA" id="ARBA00023015"/>
    </source>
</evidence>
<evidence type="ECO:0000256" key="2">
    <source>
        <dbReference type="ARBA" id="ARBA00023125"/>
    </source>
</evidence>
<dbReference type="EMBL" id="CP032157">
    <property type="protein sequence ID" value="AXY74864.1"/>
    <property type="molecule type" value="Genomic_DNA"/>
</dbReference>
<accession>A0A3B7MK82</accession>
<proteinExistence type="predicted"/>
<dbReference type="Proteomes" id="UP000263900">
    <property type="component" value="Chromosome"/>
</dbReference>
<gene>
    <name evidence="5" type="ORF">D3H65_13095</name>
</gene>
<dbReference type="KEGG" id="pseg:D3H65_13095"/>
<dbReference type="InterPro" id="IPR036390">
    <property type="entry name" value="WH_DNA-bd_sf"/>
</dbReference>
<dbReference type="Gene3D" id="1.10.10.10">
    <property type="entry name" value="Winged helix-like DNA-binding domain superfamily/Winged helix DNA-binding domain"/>
    <property type="match status" value="1"/>
</dbReference>
<evidence type="ECO:0000259" key="4">
    <source>
        <dbReference type="PROSITE" id="PS51118"/>
    </source>
</evidence>
<keyword evidence="3" id="KW-0804">Transcription</keyword>
<dbReference type="Pfam" id="PF01638">
    <property type="entry name" value="HxlR"/>
    <property type="match status" value="1"/>
</dbReference>
<keyword evidence="2" id="KW-0238">DNA-binding</keyword>
<evidence type="ECO:0000313" key="6">
    <source>
        <dbReference type="Proteomes" id="UP000263900"/>
    </source>
</evidence>
<keyword evidence="1" id="KW-0805">Transcription regulation</keyword>
<evidence type="ECO:0000313" key="5">
    <source>
        <dbReference type="EMBL" id="AXY74864.1"/>
    </source>
</evidence>
<sequence length="125" mass="14393">MYERKIPEDLDCGIILTMKVLGGKWQPCIIDAIDRGIRRPSEMHRYLTTASARVINMQLKELEQYGIIYKKIYNGIPLKVEYYLTALGESILPVITAIDKWGLANREQIKSRILSIEEEQPAIVE</sequence>
<dbReference type="PANTHER" id="PTHR33204">
    <property type="entry name" value="TRANSCRIPTIONAL REGULATOR, MARR FAMILY"/>
    <property type="match status" value="1"/>
</dbReference>
<name>A0A3B7MK82_9BACT</name>
<dbReference type="InterPro" id="IPR036388">
    <property type="entry name" value="WH-like_DNA-bd_sf"/>
</dbReference>
<dbReference type="SUPFAM" id="SSF46785">
    <property type="entry name" value="Winged helix' DNA-binding domain"/>
    <property type="match status" value="1"/>
</dbReference>
<organism evidence="5 6">
    <name type="scientific">Paraflavitalea soli</name>
    <dbReference type="NCBI Taxonomy" id="2315862"/>
    <lineage>
        <taxon>Bacteria</taxon>
        <taxon>Pseudomonadati</taxon>
        <taxon>Bacteroidota</taxon>
        <taxon>Chitinophagia</taxon>
        <taxon>Chitinophagales</taxon>
        <taxon>Chitinophagaceae</taxon>
        <taxon>Paraflavitalea</taxon>
    </lineage>
</organism>
<dbReference type="OrthoDB" id="8231503at2"/>
<dbReference type="InterPro" id="IPR002577">
    <property type="entry name" value="HTH_HxlR"/>
</dbReference>
<dbReference type="GO" id="GO:0003677">
    <property type="term" value="F:DNA binding"/>
    <property type="evidence" value="ECO:0007669"/>
    <property type="project" value="UniProtKB-KW"/>
</dbReference>
<feature type="domain" description="HTH hxlR-type" evidence="4">
    <location>
        <begin position="12"/>
        <end position="110"/>
    </location>
</feature>
<evidence type="ECO:0000256" key="3">
    <source>
        <dbReference type="ARBA" id="ARBA00023163"/>
    </source>
</evidence>
<reference evidence="5 6" key="1">
    <citation type="submission" date="2018-09" db="EMBL/GenBank/DDBJ databases">
        <title>Genome sequencing of strain 6GH32-13.</title>
        <authorList>
            <person name="Weon H.-Y."/>
            <person name="Heo J."/>
            <person name="Kwon S.-W."/>
        </authorList>
    </citation>
    <scope>NUCLEOTIDE SEQUENCE [LARGE SCALE GENOMIC DNA]</scope>
    <source>
        <strain evidence="5 6">5GH32-13</strain>
    </source>
</reference>
<keyword evidence="6" id="KW-1185">Reference proteome</keyword>
<dbReference type="PROSITE" id="PS51118">
    <property type="entry name" value="HTH_HXLR"/>
    <property type="match status" value="1"/>
</dbReference>